<dbReference type="PRINTS" id="PR01625">
    <property type="entry name" value="GSTRNSFRASEO"/>
</dbReference>
<dbReference type="CDD" id="cd03184">
    <property type="entry name" value="GST_C_Omega"/>
    <property type="match status" value="1"/>
</dbReference>
<keyword evidence="10" id="KW-1185">Reference proteome</keyword>
<dbReference type="SFLD" id="SFLDS00019">
    <property type="entry name" value="Glutathione_Transferase_(cytos"/>
    <property type="match status" value="1"/>
</dbReference>
<dbReference type="PANTHER" id="PTHR43968">
    <property type="match status" value="1"/>
</dbReference>
<proteinExistence type="inferred from homology"/>
<evidence type="ECO:0000313" key="10">
    <source>
        <dbReference type="Proteomes" id="UP000826234"/>
    </source>
</evidence>
<dbReference type="PANTHER" id="PTHR43968:SF6">
    <property type="entry name" value="GLUTATHIONE S-TRANSFERASE OMEGA"/>
    <property type="match status" value="1"/>
</dbReference>
<dbReference type="InterPro" id="IPR005442">
    <property type="entry name" value="GST_omega"/>
</dbReference>
<dbReference type="Gene3D" id="1.20.1050.10">
    <property type="match status" value="1"/>
</dbReference>
<dbReference type="InterPro" id="IPR004045">
    <property type="entry name" value="Glutathione_S-Trfase_N"/>
</dbReference>
<gene>
    <name evidence="9" type="ORF">JD844_006887</name>
</gene>
<dbReference type="Proteomes" id="UP000826234">
    <property type="component" value="Unassembled WGS sequence"/>
</dbReference>
<protein>
    <recommendedName>
        <fullName evidence="6">Glutathione S-transferase omega</fullName>
        <shortName evidence="6">GSTO</shortName>
        <ecNumber evidence="6">1.20.4.2</ecNumber>
        <ecNumber evidence="6">1.8.5.1</ecNumber>
        <ecNumber evidence="6">2.5.1.18</ecNumber>
    </recommendedName>
    <alternativeName>
        <fullName evidence="6">Glutathione-dependent dehydroascorbate reductase</fullName>
    </alternativeName>
    <alternativeName>
        <fullName evidence="6">Monomethylarsonic acid reductase</fullName>
    </alternativeName>
</protein>
<evidence type="ECO:0000313" key="9">
    <source>
        <dbReference type="EMBL" id="KAH0623771.1"/>
    </source>
</evidence>
<evidence type="ECO:0000256" key="2">
    <source>
        <dbReference type="ARBA" id="ARBA00023002"/>
    </source>
</evidence>
<dbReference type="InterPro" id="IPR050983">
    <property type="entry name" value="GST_Omega/HSP26"/>
</dbReference>
<dbReference type="InterPro" id="IPR036249">
    <property type="entry name" value="Thioredoxin-like_sf"/>
</dbReference>
<evidence type="ECO:0000256" key="3">
    <source>
        <dbReference type="ARBA" id="ARBA00047960"/>
    </source>
</evidence>
<comment type="catalytic activity">
    <reaction evidence="3 6">
        <text>RX + glutathione = an S-substituted glutathione + a halide anion + H(+)</text>
        <dbReference type="Rhea" id="RHEA:16437"/>
        <dbReference type="ChEBI" id="CHEBI:15378"/>
        <dbReference type="ChEBI" id="CHEBI:16042"/>
        <dbReference type="ChEBI" id="CHEBI:17792"/>
        <dbReference type="ChEBI" id="CHEBI:57925"/>
        <dbReference type="ChEBI" id="CHEBI:90779"/>
        <dbReference type="EC" id="2.5.1.18"/>
    </reaction>
</comment>
<dbReference type="EC" id="1.20.4.2" evidence="6"/>
<dbReference type="SUPFAM" id="SSF52833">
    <property type="entry name" value="Thioredoxin-like"/>
    <property type="match status" value="1"/>
</dbReference>
<comment type="catalytic activity">
    <reaction evidence="4 6">
        <text>methylarsonate + 2 glutathione + H(+) = methylarsonous acid + glutathione disulfide + H2O</text>
        <dbReference type="Rhea" id="RHEA:15969"/>
        <dbReference type="ChEBI" id="CHEBI:15377"/>
        <dbReference type="ChEBI" id="CHEBI:15378"/>
        <dbReference type="ChEBI" id="CHEBI:17826"/>
        <dbReference type="ChEBI" id="CHEBI:33409"/>
        <dbReference type="ChEBI" id="CHEBI:57925"/>
        <dbReference type="ChEBI" id="CHEBI:58297"/>
        <dbReference type="EC" id="1.20.4.2"/>
    </reaction>
</comment>
<evidence type="ECO:0000259" key="8">
    <source>
        <dbReference type="PROSITE" id="PS50405"/>
    </source>
</evidence>
<comment type="catalytic activity">
    <reaction evidence="5 6">
        <text>L-dehydroascorbate + 2 glutathione = glutathione disulfide + L-ascorbate</text>
        <dbReference type="Rhea" id="RHEA:24424"/>
        <dbReference type="ChEBI" id="CHEBI:38290"/>
        <dbReference type="ChEBI" id="CHEBI:57925"/>
        <dbReference type="ChEBI" id="CHEBI:58297"/>
        <dbReference type="ChEBI" id="CHEBI:58539"/>
        <dbReference type="EC" id="1.8.5.1"/>
    </reaction>
</comment>
<feature type="domain" description="GST N-terminal" evidence="7">
    <location>
        <begin position="1"/>
        <end position="74"/>
    </location>
</feature>
<comment type="similarity">
    <text evidence="1 6">Belongs to the GST superfamily. Omega family.</text>
</comment>
<dbReference type="Pfam" id="PF13409">
    <property type="entry name" value="GST_N_2"/>
    <property type="match status" value="1"/>
</dbReference>
<dbReference type="PROSITE" id="PS50405">
    <property type="entry name" value="GST_CTER"/>
    <property type="match status" value="1"/>
</dbReference>
<feature type="domain" description="GST C-terminal" evidence="8">
    <location>
        <begin position="79"/>
        <end position="199"/>
    </location>
</feature>
<dbReference type="PROSITE" id="PS50404">
    <property type="entry name" value="GST_NTER"/>
    <property type="match status" value="1"/>
</dbReference>
<dbReference type="InterPro" id="IPR010987">
    <property type="entry name" value="Glutathione-S-Trfase_C-like"/>
</dbReference>
<evidence type="ECO:0000256" key="4">
    <source>
        <dbReference type="ARBA" id="ARBA00048353"/>
    </source>
</evidence>
<evidence type="ECO:0000259" key="7">
    <source>
        <dbReference type="PROSITE" id="PS50404"/>
    </source>
</evidence>
<comment type="function">
    <text evidence="6">Exhibits glutathione-dependent thiol transferase activity. Has high dehydroascorbate reductase activity and may contribute to the recycling of ascorbic acid. Participates in the biotransformation of inorganic arsenic and reduces monomethylarsonic acid (MMA).</text>
</comment>
<comment type="caution">
    <text evidence="9">The sequence shown here is derived from an EMBL/GenBank/DDBJ whole genome shotgun (WGS) entry which is preliminary data.</text>
</comment>
<evidence type="ECO:0000256" key="1">
    <source>
        <dbReference type="ARBA" id="ARBA00011067"/>
    </source>
</evidence>
<accession>A0ABQ7T293</accession>
<dbReference type="SUPFAM" id="SSF47616">
    <property type="entry name" value="GST C-terminal domain-like"/>
    <property type="match status" value="1"/>
</dbReference>
<dbReference type="EC" id="1.8.5.1" evidence="6"/>
<evidence type="ECO:0000256" key="5">
    <source>
        <dbReference type="ARBA" id="ARBA00049544"/>
    </source>
</evidence>
<evidence type="ECO:0000256" key="6">
    <source>
        <dbReference type="RuleBase" id="RU368071"/>
    </source>
</evidence>
<sequence length="215" mass="25118">MEQQSAVKNNCCSFPYHPFFSHEIVNINLKNKPEWFFKKSPFGLVPVLETSKGQLIYESPITCEYLDEAYPEKKLYPTDPYEKAYQKMLLEQFSKLPALAYKYLLGIKSGEDVSDVKTEYCEKLLKLEEILVNHKTKFFGGNSVTMIDYLIWPWFERMESVQLLDCLDHTPTLKQWVEVMKLDPAVQATMTDSQTYKGYLELYLKNSHEACDYGL</sequence>
<dbReference type="SFLD" id="SFLDG00358">
    <property type="entry name" value="Main_(cytGST)"/>
    <property type="match status" value="1"/>
</dbReference>
<organism evidence="9 10">
    <name type="scientific">Phrynosoma platyrhinos</name>
    <name type="common">Desert horned lizard</name>
    <dbReference type="NCBI Taxonomy" id="52577"/>
    <lineage>
        <taxon>Eukaryota</taxon>
        <taxon>Metazoa</taxon>
        <taxon>Chordata</taxon>
        <taxon>Craniata</taxon>
        <taxon>Vertebrata</taxon>
        <taxon>Euteleostomi</taxon>
        <taxon>Lepidosauria</taxon>
        <taxon>Squamata</taxon>
        <taxon>Bifurcata</taxon>
        <taxon>Unidentata</taxon>
        <taxon>Episquamata</taxon>
        <taxon>Toxicofera</taxon>
        <taxon>Iguania</taxon>
        <taxon>Phrynosomatidae</taxon>
        <taxon>Phrynosomatinae</taxon>
        <taxon>Phrynosoma</taxon>
    </lineage>
</organism>
<dbReference type="Pfam" id="PF14497">
    <property type="entry name" value="GST_C_3"/>
    <property type="match status" value="1"/>
</dbReference>
<dbReference type="InterPro" id="IPR036282">
    <property type="entry name" value="Glutathione-S-Trfase_C_sf"/>
</dbReference>
<dbReference type="EMBL" id="JAIPUX010001880">
    <property type="protein sequence ID" value="KAH0623771.1"/>
    <property type="molecule type" value="Genomic_DNA"/>
</dbReference>
<keyword evidence="6" id="KW-0808">Transferase</keyword>
<dbReference type="EC" id="2.5.1.18" evidence="6"/>
<name>A0ABQ7T293_PHRPL</name>
<keyword evidence="2 6" id="KW-0560">Oxidoreductase</keyword>
<reference evidence="9 10" key="1">
    <citation type="journal article" date="2022" name="Gigascience">
        <title>A chromosome-level genome assembly and annotation of the desert horned lizard, Phrynosoma platyrhinos, provides insight into chromosomal rearrangements among reptiles.</title>
        <authorList>
            <person name="Koochekian N."/>
            <person name="Ascanio A."/>
            <person name="Farleigh K."/>
            <person name="Card D.C."/>
            <person name="Schield D.R."/>
            <person name="Castoe T.A."/>
            <person name="Jezkova T."/>
        </authorList>
    </citation>
    <scope>NUCLEOTIDE SEQUENCE [LARGE SCALE GENOMIC DNA]</scope>
    <source>
        <strain evidence="9">NK-2021</strain>
    </source>
</reference>
<dbReference type="InterPro" id="IPR004046">
    <property type="entry name" value="GST_C"/>
</dbReference>
<dbReference type="Gene3D" id="3.40.30.10">
    <property type="entry name" value="Glutaredoxin"/>
    <property type="match status" value="1"/>
</dbReference>
<dbReference type="InterPro" id="IPR040079">
    <property type="entry name" value="Glutathione_S-Trfase"/>
</dbReference>